<dbReference type="Pfam" id="PF04313">
    <property type="entry name" value="HSDR_N"/>
    <property type="match status" value="1"/>
</dbReference>
<dbReference type="InterPro" id="IPR055180">
    <property type="entry name" value="HsdR_RecA-like_helicase_dom_2"/>
</dbReference>
<evidence type="ECO:0000313" key="13">
    <source>
        <dbReference type="EMBL" id="MBS9335575.1"/>
    </source>
</evidence>
<comment type="subunit">
    <text evidence="3 11">The type I restriction/modification system is composed of three polypeptides R, M and S.</text>
</comment>
<dbReference type="EC" id="3.1.21.3" evidence="11"/>
<dbReference type="Pfam" id="PF22679">
    <property type="entry name" value="T1R_D3-like"/>
    <property type="match status" value="1"/>
</dbReference>
<dbReference type="Pfam" id="PF12008">
    <property type="entry name" value="EcoR124_C"/>
    <property type="match status" value="1"/>
</dbReference>
<name>A0ABS5QQU9_9LACO</name>
<dbReference type="Gene3D" id="3.90.1570.50">
    <property type="match status" value="1"/>
</dbReference>
<gene>
    <name evidence="13" type="ORF">G6R27_05975</name>
</gene>
<reference evidence="13 14" key="1">
    <citation type="submission" date="2020-02" db="EMBL/GenBank/DDBJ databases">
        <title>Fructobacillus sp. isolated from paper mulberry of Taiwan.</title>
        <authorList>
            <person name="Lin S.-T."/>
        </authorList>
    </citation>
    <scope>NUCLEOTIDE SEQUENCE [LARGE SCALE GENOMIC DNA]</scope>
    <source>
        <strain evidence="13 14">M1-10</strain>
    </source>
</reference>
<evidence type="ECO:0000259" key="12">
    <source>
        <dbReference type="PROSITE" id="PS51192"/>
    </source>
</evidence>
<evidence type="ECO:0000256" key="9">
    <source>
        <dbReference type="ARBA" id="ARBA00022840"/>
    </source>
</evidence>
<evidence type="ECO:0000256" key="3">
    <source>
        <dbReference type="ARBA" id="ARBA00011296"/>
    </source>
</evidence>
<feature type="domain" description="Helicase ATP-binding" evidence="12">
    <location>
        <begin position="282"/>
        <end position="454"/>
    </location>
</feature>
<dbReference type="Gene3D" id="3.40.50.300">
    <property type="entry name" value="P-loop containing nucleotide triphosphate hydrolases"/>
    <property type="match status" value="2"/>
</dbReference>
<dbReference type="CDD" id="cd18800">
    <property type="entry name" value="SF2_C_EcoR124I-like"/>
    <property type="match status" value="1"/>
</dbReference>
<evidence type="ECO:0000256" key="4">
    <source>
        <dbReference type="ARBA" id="ARBA00022722"/>
    </source>
</evidence>
<dbReference type="EMBL" id="JAAMFI010000004">
    <property type="protein sequence ID" value="MBS9335575.1"/>
    <property type="molecule type" value="Genomic_DNA"/>
</dbReference>
<keyword evidence="9 11" id="KW-0067">ATP-binding</keyword>
<comment type="similarity">
    <text evidence="2 11">Belongs to the HsdR family.</text>
</comment>
<keyword evidence="5 11" id="KW-0547">Nucleotide-binding</keyword>
<comment type="function">
    <text evidence="11">Subunit R is required for both nuclease and ATPase activities, but not for modification.</text>
</comment>
<comment type="catalytic activity">
    <reaction evidence="1 11">
        <text>Endonucleolytic cleavage of DNA to give random double-stranded fragments with terminal 5'-phosphates, ATP is simultaneously hydrolyzed.</text>
        <dbReference type="EC" id="3.1.21.3"/>
    </reaction>
</comment>
<dbReference type="GO" id="GO:0004519">
    <property type="term" value="F:endonuclease activity"/>
    <property type="evidence" value="ECO:0007669"/>
    <property type="project" value="UniProtKB-KW"/>
</dbReference>
<keyword evidence="10 11" id="KW-0238">DNA-binding</keyword>
<dbReference type="Pfam" id="PF18766">
    <property type="entry name" value="SWI2_SNF2"/>
    <property type="match status" value="1"/>
</dbReference>
<organism evidence="13 14">
    <name type="scientific">Fructobacillus papyriferae</name>
    <dbReference type="NCBI Taxonomy" id="2713171"/>
    <lineage>
        <taxon>Bacteria</taxon>
        <taxon>Bacillati</taxon>
        <taxon>Bacillota</taxon>
        <taxon>Bacilli</taxon>
        <taxon>Lactobacillales</taxon>
        <taxon>Lactobacillaceae</taxon>
        <taxon>Fructobacillus</taxon>
    </lineage>
</organism>
<dbReference type="InterPro" id="IPR014001">
    <property type="entry name" value="Helicase_ATP-bd"/>
</dbReference>
<dbReference type="SUPFAM" id="SSF52540">
    <property type="entry name" value="P-loop containing nucleoside triphosphate hydrolases"/>
    <property type="match status" value="1"/>
</dbReference>
<proteinExistence type="inferred from homology"/>
<evidence type="ECO:0000256" key="1">
    <source>
        <dbReference type="ARBA" id="ARBA00000851"/>
    </source>
</evidence>
<dbReference type="Proteomes" id="UP001519418">
    <property type="component" value="Unassembled WGS sequence"/>
</dbReference>
<dbReference type="PANTHER" id="PTHR30195:SF16">
    <property type="entry name" value="TYPE I RESTRICTION ENZYME ENDONUCLEASE SUBUNIT"/>
    <property type="match status" value="1"/>
</dbReference>
<keyword evidence="14" id="KW-1185">Reference proteome</keyword>
<keyword evidence="7 13" id="KW-0255">Endonuclease</keyword>
<sequence>MSEEQRELAFEDQLIAYMQQMGGTKQWQYVPEIKTTEQLWENFKKILEQNNQKLSRPLSEQEFKQVKQTIIRNKTPYQAGQFLYGSNGVSQVEVDLDNDEGHVFLDVFDSSQIGAGNTVYQIVNQIQRPAVKAGRENRRFDTTLLINGLPIIQIEEKINSKPASEALNQMEKYTEEGQYSDIFSMVQILIAMTESDIQYMAAATADKFNKDFAFRWQREDDNSRVNDWKEFTNAFLSIPMAHQMATNYMVLDGTKGREMLKVMRSYQVYATKRVLEKVERHHFGIDDPKLGYVWHTTGSGKTISSFKAAWLASRKPNVDKVIFMVDRIALTDQTTSQYTAFDPDSTSESRTSVVSDTANVKDLRKKLLSKDVKGIIVTSNQKMNILAERYADERDKFDKNILFVVDEAHRSTGGEGFEKARKFFKNAAWVGYTGTPMFEKNPSTKDIFGDVLHSYTIRQAIADHNVLGFNVEFRTTLPEKTVKEEYLPKYYSAKYPDWDQSKIQEKIDTMTAADIDEAVEPDIYDNNDQHVQEVVSEILEHWQNRSADYRYNALFTTHASGTKPSVPLAMKYYREFKKQNTEDNPKLKRKLNIAITFSLNTTNNDNMNENNRDLREAMDDYSKMFGGRFGEDNVDEYTADVASHLNRSSGDGKVLDLVIVIDRMLTGFDAPKMNTLYVDRTLKGANLIQAYSRTNRIENNTTKPYGLVINYRWPELSKQVMNEALALYSNKDSANIDNTVGTESGDDTGSDVLAHSFEEVLSETSEIVEELRELTSEFRDIPNGLNDQKDMLTKLRQYNRHVNQLKQYTEYDYDQPEALLADLGMTEEQERTLTGSLKTQVTKEVAEKTGEDYDVLDLDLQMTHISDVKVDYDYLKELLADLANQIHDGEHEKAQKTYEDIKKQTKQLEDQKYAKRIERTAFGLHSGEMQAGEYPVQADDVDSLLQDSENVSKRAQIRQFINQWGLDAKVAEIQKVLDEHQKGKDDLNTMGQLDDLRQNGQANYAELATDPEVKSLKKIKYRNAFSTAFTKFADTFVDEY</sequence>
<evidence type="ECO:0000256" key="7">
    <source>
        <dbReference type="ARBA" id="ARBA00022759"/>
    </source>
</evidence>
<dbReference type="PROSITE" id="PS51192">
    <property type="entry name" value="HELICASE_ATP_BIND_1"/>
    <property type="match status" value="1"/>
</dbReference>
<evidence type="ECO:0000256" key="2">
    <source>
        <dbReference type="ARBA" id="ARBA00008598"/>
    </source>
</evidence>
<dbReference type="InterPro" id="IPR051268">
    <property type="entry name" value="Type-I_R_enzyme_R_subunit"/>
</dbReference>
<evidence type="ECO:0000313" key="14">
    <source>
        <dbReference type="Proteomes" id="UP001519418"/>
    </source>
</evidence>
<dbReference type="InterPro" id="IPR022625">
    <property type="entry name" value="TypeI_RM_Rsu_C"/>
</dbReference>
<evidence type="ECO:0000256" key="11">
    <source>
        <dbReference type="RuleBase" id="RU364115"/>
    </source>
</evidence>
<keyword evidence="4" id="KW-0540">Nuclease</keyword>
<evidence type="ECO:0000256" key="8">
    <source>
        <dbReference type="ARBA" id="ARBA00022801"/>
    </source>
</evidence>
<dbReference type="NCBIfam" id="TIGR00348">
    <property type="entry name" value="hsdR"/>
    <property type="match status" value="1"/>
</dbReference>
<dbReference type="CDD" id="cd22332">
    <property type="entry name" value="HsdR_N"/>
    <property type="match status" value="1"/>
</dbReference>
<keyword evidence="8 11" id="KW-0378">Hydrolase</keyword>
<protein>
    <recommendedName>
        <fullName evidence="11">Type I restriction enzyme endonuclease subunit</fullName>
        <shortName evidence="11">R protein</shortName>
        <ecNumber evidence="11">3.1.21.3</ecNumber>
    </recommendedName>
    <alternativeName>
        <fullName evidence="11">Type-1 restriction enzyme R protein</fullName>
    </alternativeName>
</protein>
<comment type="caution">
    <text evidence="13">The sequence shown here is derived from an EMBL/GenBank/DDBJ whole genome shotgun (WGS) entry which is preliminary data.</text>
</comment>
<evidence type="ECO:0000256" key="5">
    <source>
        <dbReference type="ARBA" id="ARBA00022741"/>
    </source>
</evidence>
<dbReference type="PANTHER" id="PTHR30195">
    <property type="entry name" value="TYPE I SITE-SPECIFIC DEOXYRIBONUCLEASE PROTEIN SUBUNIT M AND R"/>
    <property type="match status" value="1"/>
</dbReference>
<evidence type="ECO:0000256" key="6">
    <source>
        <dbReference type="ARBA" id="ARBA00022747"/>
    </source>
</evidence>
<dbReference type="SMART" id="SM00487">
    <property type="entry name" value="DEXDc"/>
    <property type="match status" value="1"/>
</dbReference>
<dbReference type="InterPro" id="IPR040980">
    <property type="entry name" value="SWI2_SNF2"/>
</dbReference>
<dbReference type="InterPro" id="IPR004473">
    <property type="entry name" value="Restrct_endonuc_typeI_HsdR"/>
</dbReference>
<accession>A0ABS5QQU9</accession>
<dbReference type="InterPro" id="IPR007409">
    <property type="entry name" value="Restrct_endonuc_type1_HsdR_N"/>
</dbReference>
<keyword evidence="6 11" id="KW-0680">Restriction system</keyword>
<evidence type="ECO:0000256" key="10">
    <source>
        <dbReference type="ARBA" id="ARBA00023125"/>
    </source>
</evidence>
<dbReference type="InterPro" id="IPR027417">
    <property type="entry name" value="P-loop_NTPase"/>
</dbReference>